<accession>A0A9K3NFL5</accession>
<dbReference type="EMBL" id="MNCJ02000322">
    <property type="protein sequence ID" value="KAF5797768.1"/>
    <property type="molecule type" value="Genomic_DNA"/>
</dbReference>
<evidence type="ECO:0000313" key="2">
    <source>
        <dbReference type="Proteomes" id="UP000215914"/>
    </source>
</evidence>
<sequence length="45" mass="5581">MPLEKWKRTWLTNKWVKQLDTRKYSYRPTPLRSEKSVTRSGDERK</sequence>
<protein>
    <submittedName>
        <fullName evidence="1">Uncharacterized protein</fullName>
    </submittedName>
</protein>
<dbReference type="Gramene" id="mRNA:HanXRQr2_Chr07g0284611">
    <property type="protein sequence ID" value="mRNA:HanXRQr2_Chr07g0284611"/>
    <property type="gene ID" value="HanXRQr2_Chr07g0284611"/>
</dbReference>
<reference evidence="1" key="1">
    <citation type="journal article" date="2017" name="Nature">
        <title>The sunflower genome provides insights into oil metabolism, flowering and Asterid evolution.</title>
        <authorList>
            <person name="Badouin H."/>
            <person name="Gouzy J."/>
            <person name="Grassa C.J."/>
            <person name="Murat F."/>
            <person name="Staton S.E."/>
            <person name="Cottret L."/>
            <person name="Lelandais-Briere C."/>
            <person name="Owens G.L."/>
            <person name="Carrere S."/>
            <person name="Mayjonade B."/>
            <person name="Legrand L."/>
            <person name="Gill N."/>
            <person name="Kane N.C."/>
            <person name="Bowers J.E."/>
            <person name="Hubner S."/>
            <person name="Bellec A."/>
            <person name="Berard A."/>
            <person name="Berges H."/>
            <person name="Blanchet N."/>
            <person name="Boniface M.C."/>
            <person name="Brunel D."/>
            <person name="Catrice O."/>
            <person name="Chaidir N."/>
            <person name="Claudel C."/>
            <person name="Donnadieu C."/>
            <person name="Faraut T."/>
            <person name="Fievet G."/>
            <person name="Helmstetter N."/>
            <person name="King M."/>
            <person name="Knapp S.J."/>
            <person name="Lai Z."/>
            <person name="Le Paslier M.C."/>
            <person name="Lippi Y."/>
            <person name="Lorenzon L."/>
            <person name="Mandel J.R."/>
            <person name="Marage G."/>
            <person name="Marchand G."/>
            <person name="Marquand E."/>
            <person name="Bret-Mestries E."/>
            <person name="Morien E."/>
            <person name="Nambeesan S."/>
            <person name="Nguyen T."/>
            <person name="Pegot-Espagnet P."/>
            <person name="Pouilly N."/>
            <person name="Raftis F."/>
            <person name="Sallet E."/>
            <person name="Schiex T."/>
            <person name="Thomas J."/>
            <person name="Vandecasteele C."/>
            <person name="Vares D."/>
            <person name="Vear F."/>
            <person name="Vautrin S."/>
            <person name="Crespi M."/>
            <person name="Mangin B."/>
            <person name="Burke J.M."/>
            <person name="Salse J."/>
            <person name="Munos S."/>
            <person name="Vincourt P."/>
            <person name="Rieseberg L.H."/>
            <person name="Langlade N.B."/>
        </authorList>
    </citation>
    <scope>NUCLEOTIDE SEQUENCE</scope>
    <source>
        <tissue evidence="1">Leaves</tissue>
    </source>
</reference>
<comment type="caution">
    <text evidence="1">The sequence shown here is derived from an EMBL/GenBank/DDBJ whole genome shotgun (WGS) entry which is preliminary data.</text>
</comment>
<dbReference type="AlphaFoldDB" id="A0A9K3NFL5"/>
<name>A0A9K3NFL5_HELAN</name>
<reference evidence="1" key="2">
    <citation type="submission" date="2020-06" db="EMBL/GenBank/DDBJ databases">
        <title>Helianthus annuus Genome sequencing and assembly Release 2.</title>
        <authorList>
            <person name="Gouzy J."/>
            <person name="Langlade N."/>
            <person name="Munos S."/>
        </authorList>
    </citation>
    <scope>NUCLEOTIDE SEQUENCE</scope>
    <source>
        <tissue evidence="1">Leaves</tissue>
    </source>
</reference>
<dbReference type="Proteomes" id="UP000215914">
    <property type="component" value="Unassembled WGS sequence"/>
</dbReference>
<proteinExistence type="predicted"/>
<evidence type="ECO:0000313" key="1">
    <source>
        <dbReference type="EMBL" id="KAF5797768.1"/>
    </source>
</evidence>
<organism evidence="1 2">
    <name type="scientific">Helianthus annuus</name>
    <name type="common">Common sunflower</name>
    <dbReference type="NCBI Taxonomy" id="4232"/>
    <lineage>
        <taxon>Eukaryota</taxon>
        <taxon>Viridiplantae</taxon>
        <taxon>Streptophyta</taxon>
        <taxon>Embryophyta</taxon>
        <taxon>Tracheophyta</taxon>
        <taxon>Spermatophyta</taxon>
        <taxon>Magnoliopsida</taxon>
        <taxon>eudicotyledons</taxon>
        <taxon>Gunneridae</taxon>
        <taxon>Pentapetalae</taxon>
        <taxon>asterids</taxon>
        <taxon>campanulids</taxon>
        <taxon>Asterales</taxon>
        <taxon>Asteraceae</taxon>
        <taxon>Asteroideae</taxon>
        <taxon>Heliantheae alliance</taxon>
        <taxon>Heliantheae</taxon>
        <taxon>Helianthus</taxon>
    </lineage>
</organism>
<keyword evidence="2" id="KW-1185">Reference proteome</keyword>
<gene>
    <name evidence="1" type="ORF">HanXRQr2_Chr07g0284611</name>
</gene>